<gene>
    <name evidence="2" type="ORF">I553_9199</name>
</gene>
<evidence type="ECO:0000313" key="2">
    <source>
        <dbReference type="EMBL" id="EUA27887.1"/>
    </source>
</evidence>
<feature type="compositionally biased region" description="Basic and acidic residues" evidence="1">
    <location>
        <begin position="1"/>
        <end position="15"/>
    </location>
</feature>
<dbReference type="AlphaFoldDB" id="X8A7N1"/>
<comment type="caution">
    <text evidence="2">The sequence shown here is derived from an EMBL/GenBank/DDBJ whole genome shotgun (WGS) entry which is preliminary data.</text>
</comment>
<feature type="region of interest" description="Disordered" evidence="1">
    <location>
        <begin position="1"/>
        <end position="45"/>
    </location>
</feature>
<reference evidence="2" key="1">
    <citation type="submission" date="2014-01" db="EMBL/GenBank/DDBJ databases">
        <authorList>
            <person name="Brown-Elliot B."/>
            <person name="Wallace R."/>
            <person name="Lenaerts A."/>
            <person name="Ordway D."/>
            <person name="DeGroote M.A."/>
            <person name="Parker T."/>
            <person name="Sizemore C."/>
            <person name="Tallon L.J."/>
            <person name="Sadzewicz L.K."/>
            <person name="Sengamalay N."/>
            <person name="Fraser C.M."/>
            <person name="Hine E."/>
            <person name="Shefchek K.A."/>
            <person name="Das S.P."/>
            <person name="Tettelin H."/>
        </authorList>
    </citation>
    <scope>NUCLEOTIDE SEQUENCE [LARGE SCALE GENOMIC DNA]</scope>
    <source>
        <strain evidence="2">4042</strain>
    </source>
</reference>
<organism evidence="2">
    <name type="scientific">Mycobacterium xenopi 4042</name>
    <dbReference type="NCBI Taxonomy" id="1299334"/>
    <lineage>
        <taxon>Bacteria</taxon>
        <taxon>Bacillati</taxon>
        <taxon>Actinomycetota</taxon>
        <taxon>Actinomycetes</taxon>
        <taxon>Mycobacteriales</taxon>
        <taxon>Mycobacteriaceae</taxon>
        <taxon>Mycobacterium</taxon>
    </lineage>
</organism>
<accession>X8A7N1</accession>
<evidence type="ECO:0000256" key="1">
    <source>
        <dbReference type="SAM" id="MobiDB-lite"/>
    </source>
</evidence>
<name>X8A7N1_MYCXE</name>
<protein>
    <submittedName>
        <fullName evidence="2">Uncharacterized protein</fullName>
    </submittedName>
</protein>
<sequence>MLREERSADHHHESPAKTSISGNMSSGRIPASVFTGISRRARRVC</sequence>
<proteinExistence type="predicted"/>
<feature type="compositionally biased region" description="Polar residues" evidence="1">
    <location>
        <begin position="16"/>
        <end position="26"/>
    </location>
</feature>
<dbReference type="EMBL" id="JAOB01000062">
    <property type="protein sequence ID" value="EUA27887.1"/>
    <property type="molecule type" value="Genomic_DNA"/>
</dbReference>